<dbReference type="STRING" id="456442.Mboo_0973"/>
<dbReference type="PROSITE" id="PS50944">
    <property type="entry name" value="HTH_DTXR"/>
    <property type="match status" value="1"/>
</dbReference>
<organism evidence="6 7">
    <name type="scientific">Methanoregula boonei (strain DSM 21154 / JCM 14090 / 6A8)</name>
    <dbReference type="NCBI Taxonomy" id="456442"/>
    <lineage>
        <taxon>Archaea</taxon>
        <taxon>Methanobacteriati</taxon>
        <taxon>Methanobacteriota</taxon>
        <taxon>Stenosarchaea group</taxon>
        <taxon>Methanomicrobia</taxon>
        <taxon>Methanomicrobiales</taxon>
        <taxon>Methanoregulaceae</taxon>
        <taxon>Methanoregula</taxon>
    </lineage>
</organism>
<sequence length="142" mass="16191">MPEISRKTEDYLEAILNISLVKGYARTKDIAEELNIQPPSVVEMIQKLSQTGFVTYRKYEGVTLTDNGRKIAEVVKDRHETLRSFLELFRVPEAIATKDACKMEHELSPETLAQIRLFSAFLKESPKAALILNDFEEFLGGR</sequence>
<dbReference type="RefSeq" id="WP_012106516.1">
    <property type="nucleotide sequence ID" value="NC_009712.1"/>
</dbReference>
<dbReference type="GO" id="GO:0046914">
    <property type="term" value="F:transition metal ion binding"/>
    <property type="evidence" value="ECO:0007669"/>
    <property type="project" value="InterPro"/>
</dbReference>
<evidence type="ECO:0000256" key="4">
    <source>
        <dbReference type="ARBA" id="ARBA00023163"/>
    </source>
</evidence>
<dbReference type="PANTHER" id="PTHR33238:SF7">
    <property type="entry name" value="IRON-DEPENDENT TRANSCRIPTIONAL REGULATOR"/>
    <property type="match status" value="1"/>
</dbReference>
<dbReference type="AlphaFoldDB" id="A7I6Y0"/>
<dbReference type="InterPro" id="IPR036421">
    <property type="entry name" value="Fe_dep_repressor_sf"/>
</dbReference>
<reference evidence="7" key="1">
    <citation type="journal article" date="2015" name="Microbiology">
        <title>Genome of Methanoregula boonei 6A8 reveals adaptations to oligotrophic peatland environments.</title>
        <authorList>
            <person name="Braeuer S."/>
            <person name="Cadillo-Quiroz H."/>
            <person name="Kyrpides N."/>
            <person name="Woyke T."/>
            <person name="Goodwin L."/>
            <person name="Detter C."/>
            <person name="Podell S."/>
            <person name="Yavitt J.B."/>
            <person name="Zinder S.H."/>
        </authorList>
    </citation>
    <scope>NUCLEOTIDE SEQUENCE [LARGE SCALE GENOMIC DNA]</scope>
    <source>
        <strain evidence="7">DSM 21154 / JCM 14090 / 6A8</strain>
    </source>
</reference>
<dbReference type="SUPFAM" id="SSF47979">
    <property type="entry name" value="Iron-dependent repressor protein, dimerization domain"/>
    <property type="match status" value="1"/>
</dbReference>
<dbReference type="PANTHER" id="PTHR33238">
    <property type="entry name" value="IRON (METAL) DEPENDENT REPRESSOR, DTXR FAMILY"/>
    <property type="match status" value="1"/>
</dbReference>
<dbReference type="SUPFAM" id="SSF46785">
    <property type="entry name" value="Winged helix' DNA-binding domain"/>
    <property type="match status" value="1"/>
</dbReference>
<dbReference type="InterPro" id="IPR001367">
    <property type="entry name" value="Fe_dep_repressor"/>
</dbReference>
<dbReference type="EMBL" id="CP000780">
    <property type="protein sequence ID" value="ABS55491.1"/>
    <property type="molecule type" value="Genomic_DNA"/>
</dbReference>
<evidence type="ECO:0000256" key="3">
    <source>
        <dbReference type="ARBA" id="ARBA00023125"/>
    </source>
</evidence>
<dbReference type="Pfam" id="PF02742">
    <property type="entry name" value="Fe_dep_repr_C"/>
    <property type="match status" value="1"/>
</dbReference>
<dbReference type="Proteomes" id="UP000002408">
    <property type="component" value="Chromosome"/>
</dbReference>
<dbReference type="InterPro" id="IPR036388">
    <property type="entry name" value="WH-like_DNA-bd_sf"/>
</dbReference>
<comment type="similarity">
    <text evidence="1">Belongs to the DtxR/MntR family.</text>
</comment>
<dbReference type="OrthoDB" id="24735at2157"/>
<dbReference type="Gene3D" id="1.10.60.10">
    <property type="entry name" value="Iron dependent repressor, metal binding and dimerisation domain"/>
    <property type="match status" value="1"/>
</dbReference>
<keyword evidence="4" id="KW-0804">Transcription</keyword>
<dbReference type="InterPro" id="IPR036390">
    <property type="entry name" value="WH_DNA-bd_sf"/>
</dbReference>
<dbReference type="InterPro" id="IPR050536">
    <property type="entry name" value="DtxR_MntR_Metal-Reg"/>
</dbReference>
<dbReference type="FunFam" id="1.10.10.10:FF:000189">
    <property type="entry name" value="HTH-type transcriptional regulator MntR"/>
    <property type="match status" value="1"/>
</dbReference>
<dbReference type="GO" id="GO:0003700">
    <property type="term" value="F:DNA-binding transcription factor activity"/>
    <property type="evidence" value="ECO:0007669"/>
    <property type="project" value="InterPro"/>
</dbReference>
<evidence type="ECO:0000313" key="7">
    <source>
        <dbReference type="Proteomes" id="UP000002408"/>
    </source>
</evidence>
<keyword evidence="7" id="KW-1185">Reference proteome</keyword>
<keyword evidence="2" id="KW-0805">Transcription regulation</keyword>
<dbReference type="GeneID" id="5409822"/>
<dbReference type="GO" id="GO:0003677">
    <property type="term" value="F:DNA binding"/>
    <property type="evidence" value="ECO:0007669"/>
    <property type="project" value="UniProtKB-KW"/>
</dbReference>
<evidence type="ECO:0000256" key="1">
    <source>
        <dbReference type="ARBA" id="ARBA00007871"/>
    </source>
</evidence>
<proteinExistence type="inferred from homology"/>
<protein>
    <submittedName>
        <fullName evidence="6">Iron dependent repressor</fullName>
    </submittedName>
</protein>
<name>A7I6Y0_METB6</name>
<dbReference type="Pfam" id="PF01325">
    <property type="entry name" value="Fe_dep_repress"/>
    <property type="match status" value="1"/>
</dbReference>
<dbReference type="InterPro" id="IPR022689">
    <property type="entry name" value="Iron_dep_repressor"/>
</dbReference>
<dbReference type="SMART" id="SM00529">
    <property type="entry name" value="HTH_DTXR"/>
    <property type="match status" value="1"/>
</dbReference>
<dbReference type="Gene3D" id="1.10.10.10">
    <property type="entry name" value="Winged helix-like DNA-binding domain superfamily/Winged helix DNA-binding domain"/>
    <property type="match status" value="1"/>
</dbReference>
<evidence type="ECO:0000313" key="6">
    <source>
        <dbReference type="EMBL" id="ABS55491.1"/>
    </source>
</evidence>
<feature type="domain" description="HTH dtxR-type" evidence="5">
    <location>
        <begin position="1"/>
        <end position="65"/>
    </location>
</feature>
<dbReference type="InterPro" id="IPR022687">
    <property type="entry name" value="HTH_DTXR"/>
</dbReference>
<accession>A7I6Y0</accession>
<gene>
    <name evidence="6" type="ordered locus">Mboo_0973</name>
</gene>
<keyword evidence="3" id="KW-0238">DNA-binding</keyword>
<evidence type="ECO:0000256" key="2">
    <source>
        <dbReference type="ARBA" id="ARBA00023015"/>
    </source>
</evidence>
<dbReference type="eggNOG" id="arCOG02100">
    <property type="taxonomic scope" value="Archaea"/>
</dbReference>
<dbReference type="HOGENOM" id="CLU_069532_3_0_2"/>
<dbReference type="KEGG" id="mbn:Mboo_0973"/>
<dbReference type="GO" id="GO:0046983">
    <property type="term" value="F:protein dimerization activity"/>
    <property type="evidence" value="ECO:0007669"/>
    <property type="project" value="InterPro"/>
</dbReference>
<evidence type="ECO:0000259" key="5">
    <source>
        <dbReference type="PROSITE" id="PS50944"/>
    </source>
</evidence>